<feature type="compositionally biased region" description="Basic residues" evidence="1">
    <location>
        <begin position="10"/>
        <end position="27"/>
    </location>
</feature>
<accession>A0A9P4NFJ8</accession>
<dbReference type="OrthoDB" id="3801343at2759"/>
<protein>
    <submittedName>
        <fullName evidence="2">Uncharacterized protein</fullName>
    </submittedName>
</protein>
<evidence type="ECO:0000313" key="2">
    <source>
        <dbReference type="EMBL" id="KAF2418770.1"/>
    </source>
</evidence>
<sequence>MAAPTPEPKKMKRKRSNSPPSKTRRQISVRSDVGAVSKAGIFPFLELPGDWNRIHGAIEKTERAYISAPDHSISLPTIDEARTSLSGKCQTPTVLLINRQIKAEAVTILHQIPLVFDYRLQANAYLLMLRYHFFESPPFMSKETVLQLREVRFRINPPYGEHEGEDLAGLAKGFHWFRIFHLCEAWLYHTNSLSNLIRLVIEVGKKKWTIPKTCQDVSNSFFNS</sequence>
<dbReference type="Proteomes" id="UP000800235">
    <property type="component" value="Unassembled WGS sequence"/>
</dbReference>
<reference evidence="2" key="1">
    <citation type="journal article" date="2020" name="Stud. Mycol.">
        <title>101 Dothideomycetes genomes: a test case for predicting lifestyles and emergence of pathogens.</title>
        <authorList>
            <person name="Haridas S."/>
            <person name="Albert R."/>
            <person name="Binder M."/>
            <person name="Bloem J."/>
            <person name="Labutti K."/>
            <person name="Salamov A."/>
            <person name="Andreopoulos B."/>
            <person name="Baker S."/>
            <person name="Barry K."/>
            <person name="Bills G."/>
            <person name="Bluhm B."/>
            <person name="Cannon C."/>
            <person name="Castanera R."/>
            <person name="Culley D."/>
            <person name="Daum C."/>
            <person name="Ezra D."/>
            <person name="Gonzalez J."/>
            <person name="Henrissat B."/>
            <person name="Kuo A."/>
            <person name="Liang C."/>
            <person name="Lipzen A."/>
            <person name="Lutzoni F."/>
            <person name="Magnuson J."/>
            <person name="Mondo S."/>
            <person name="Nolan M."/>
            <person name="Ohm R."/>
            <person name="Pangilinan J."/>
            <person name="Park H.-J."/>
            <person name="Ramirez L."/>
            <person name="Alfaro M."/>
            <person name="Sun H."/>
            <person name="Tritt A."/>
            <person name="Yoshinaga Y."/>
            <person name="Zwiers L.-H."/>
            <person name="Turgeon B."/>
            <person name="Goodwin S."/>
            <person name="Spatafora J."/>
            <person name="Crous P."/>
            <person name="Grigoriev I."/>
        </authorList>
    </citation>
    <scope>NUCLEOTIDE SEQUENCE</scope>
    <source>
        <strain evidence="2">CBS 130266</strain>
    </source>
</reference>
<comment type="caution">
    <text evidence="2">The sequence shown here is derived from an EMBL/GenBank/DDBJ whole genome shotgun (WGS) entry which is preliminary data.</text>
</comment>
<keyword evidence="3" id="KW-1185">Reference proteome</keyword>
<dbReference type="AlphaFoldDB" id="A0A9P4NFJ8"/>
<dbReference type="EMBL" id="MU007124">
    <property type="protein sequence ID" value="KAF2418770.1"/>
    <property type="molecule type" value="Genomic_DNA"/>
</dbReference>
<evidence type="ECO:0000313" key="3">
    <source>
        <dbReference type="Proteomes" id="UP000800235"/>
    </source>
</evidence>
<proteinExistence type="predicted"/>
<feature type="region of interest" description="Disordered" evidence="1">
    <location>
        <begin position="1"/>
        <end position="29"/>
    </location>
</feature>
<organism evidence="2 3">
    <name type="scientific">Tothia fuscella</name>
    <dbReference type="NCBI Taxonomy" id="1048955"/>
    <lineage>
        <taxon>Eukaryota</taxon>
        <taxon>Fungi</taxon>
        <taxon>Dikarya</taxon>
        <taxon>Ascomycota</taxon>
        <taxon>Pezizomycotina</taxon>
        <taxon>Dothideomycetes</taxon>
        <taxon>Pleosporomycetidae</taxon>
        <taxon>Venturiales</taxon>
        <taxon>Cylindrosympodiaceae</taxon>
        <taxon>Tothia</taxon>
    </lineage>
</organism>
<gene>
    <name evidence="2" type="ORF">EJ08DRAFT_666084</name>
</gene>
<evidence type="ECO:0000256" key="1">
    <source>
        <dbReference type="SAM" id="MobiDB-lite"/>
    </source>
</evidence>
<name>A0A9P4NFJ8_9PEZI</name>